<name>A0A7X6RTW9_9ACTN</name>
<evidence type="ECO:0000313" key="2">
    <source>
        <dbReference type="EMBL" id="NKZ02099.1"/>
    </source>
</evidence>
<dbReference type="AlphaFoldDB" id="A0A7X6RTW9"/>
<dbReference type="GO" id="GO:0032259">
    <property type="term" value="P:methylation"/>
    <property type="evidence" value="ECO:0007669"/>
    <property type="project" value="UniProtKB-KW"/>
</dbReference>
<dbReference type="EMBL" id="JAAXPG010000058">
    <property type="protein sequence ID" value="NKZ02099.1"/>
    <property type="molecule type" value="Genomic_DNA"/>
</dbReference>
<dbReference type="NCBIfam" id="TIGR03891">
    <property type="entry name" value="thiopep_ocin"/>
    <property type="match status" value="1"/>
</dbReference>
<keyword evidence="2" id="KW-0489">Methyltransferase</keyword>
<proteinExistence type="predicted"/>
<dbReference type="GO" id="GO:0008168">
    <property type="term" value="F:methyltransferase activity"/>
    <property type="evidence" value="ECO:0007669"/>
    <property type="project" value="UniProtKB-KW"/>
</dbReference>
<dbReference type="InterPro" id="IPR023809">
    <property type="entry name" value="Thiopep_bacteriocin_synth_dom"/>
</dbReference>
<keyword evidence="3" id="KW-1185">Reference proteome</keyword>
<organism evidence="2 3">
    <name type="scientific">Nocardiopsis alborubida</name>
    <dbReference type="NCBI Taxonomy" id="146802"/>
    <lineage>
        <taxon>Bacteria</taxon>
        <taxon>Bacillati</taxon>
        <taxon>Actinomycetota</taxon>
        <taxon>Actinomycetes</taxon>
        <taxon>Streptosporangiales</taxon>
        <taxon>Nocardiopsidaceae</taxon>
        <taxon>Nocardiopsis</taxon>
    </lineage>
</organism>
<dbReference type="Pfam" id="PF14028">
    <property type="entry name" value="Lant_dehydr_C"/>
    <property type="match status" value="1"/>
</dbReference>
<comment type="caution">
    <text evidence="2">The sequence shown here is derived from an EMBL/GenBank/DDBJ whole genome shotgun (WGS) entry which is preliminary data.</text>
</comment>
<sequence>MPAHRLNPSPFAAADGGSEHAIARVLAGESLHVAAVDAHMNPAALQHLVEVFGRAGRRALAGNAAQGWWQVYVEFPDWDRAGRTAARHLLPLLRSAHAEGVITSWWFIRKHPCWRLRLQTSHPQTRTRLSAELDQLASAGRLARCWTGEYEPETAAFGGAEGLEAAHRLFHADSDAILTMSVNEHSPLGHRELSLLLCSQLLRAAGLEWYEQGDVWDHVCRERPLPAGVTGERLHGLVGDVRSLLLADTAHDGAMFGTGGFLEGFAEWANAFDRTGRRLGAVARGGVLERGLRRVLAYQVIFHWNRLGLSTRAQSTMAWAARAAILNIPDQDR</sequence>
<keyword evidence="2" id="KW-0808">Transferase</keyword>
<gene>
    <name evidence="2" type="ORF">HGB44_31235</name>
</gene>
<accession>A0A7X6RTW9</accession>
<reference evidence="2 3" key="1">
    <citation type="submission" date="2020-04" db="EMBL/GenBank/DDBJ databases">
        <title>MicrobeNet Type strains.</title>
        <authorList>
            <person name="Nicholson A.C."/>
        </authorList>
    </citation>
    <scope>NUCLEOTIDE SEQUENCE [LARGE SCALE GENOMIC DNA]</scope>
    <source>
        <strain evidence="2 3">ATCC 23612</strain>
    </source>
</reference>
<feature type="domain" description="Thiopeptide-type bacteriocin biosynthesis" evidence="1">
    <location>
        <begin position="68"/>
        <end position="321"/>
    </location>
</feature>
<dbReference type="Proteomes" id="UP000553209">
    <property type="component" value="Unassembled WGS sequence"/>
</dbReference>
<protein>
    <submittedName>
        <fullName evidence="2">Methyltransferase</fullName>
    </submittedName>
</protein>
<evidence type="ECO:0000313" key="3">
    <source>
        <dbReference type="Proteomes" id="UP000553209"/>
    </source>
</evidence>
<evidence type="ECO:0000259" key="1">
    <source>
        <dbReference type="Pfam" id="PF14028"/>
    </source>
</evidence>